<dbReference type="EMBL" id="MHIM01000001">
    <property type="protein sequence ID" value="OGY53288.1"/>
    <property type="molecule type" value="Genomic_DNA"/>
</dbReference>
<proteinExistence type="predicted"/>
<dbReference type="Gene3D" id="1.10.1060.10">
    <property type="entry name" value="Alpha-helical ferredoxin"/>
    <property type="match status" value="1"/>
</dbReference>
<dbReference type="PROSITE" id="PS00198">
    <property type="entry name" value="4FE4S_FER_1"/>
    <property type="match status" value="2"/>
</dbReference>
<dbReference type="PANTHER" id="PTHR40447:SF1">
    <property type="entry name" value="ANAEROBIC SULFITE REDUCTASE SUBUNIT A"/>
    <property type="match status" value="1"/>
</dbReference>
<protein>
    <recommendedName>
        <fullName evidence="4">4Fe-4S ferredoxin-type domain-containing protein</fullName>
    </recommendedName>
</protein>
<evidence type="ECO:0000256" key="1">
    <source>
        <dbReference type="ARBA" id="ARBA00022723"/>
    </source>
</evidence>
<gene>
    <name evidence="5" type="ORF">A3A02_03305</name>
</gene>
<dbReference type="Pfam" id="PF17179">
    <property type="entry name" value="Fer4_22"/>
    <property type="match status" value="1"/>
</dbReference>
<dbReference type="PROSITE" id="PS51379">
    <property type="entry name" value="4FE4S_FER_2"/>
    <property type="match status" value="2"/>
</dbReference>
<dbReference type="Proteomes" id="UP000177376">
    <property type="component" value="Unassembled WGS sequence"/>
</dbReference>
<dbReference type="InterPro" id="IPR017900">
    <property type="entry name" value="4Fe4S_Fe_S_CS"/>
</dbReference>
<dbReference type="PANTHER" id="PTHR40447">
    <property type="entry name" value="ANAEROBIC SULFITE REDUCTASE SUBUNIT A"/>
    <property type="match status" value="1"/>
</dbReference>
<dbReference type="GO" id="GO:0051536">
    <property type="term" value="F:iron-sulfur cluster binding"/>
    <property type="evidence" value="ECO:0007669"/>
    <property type="project" value="UniProtKB-KW"/>
</dbReference>
<organism evidence="5 6">
    <name type="scientific">Candidatus Buchananbacteria bacterium RIFCSPLOWO2_01_FULL_39_33</name>
    <dbReference type="NCBI Taxonomy" id="1797543"/>
    <lineage>
        <taxon>Bacteria</taxon>
        <taxon>Candidatus Buchananiibacteriota</taxon>
    </lineage>
</organism>
<dbReference type="GO" id="GO:0046872">
    <property type="term" value="F:metal ion binding"/>
    <property type="evidence" value="ECO:0007669"/>
    <property type="project" value="UniProtKB-KW"/>
</dbReference>
<keyword evidence="1" id="KW-0479">Metal-binding</keyword>
<accession>A0A1G1YLQ3</accession>
<dbReference type="InterPro" id="IPR009051">
    <property type="entry name" value="Helical_ferredxn"/>
</dbReference>
<evidence type="ECO:0000256" key="2">
    <source>
        <dbReference type="ARBA" id="ARBA00023004"/>
    </source>
</evidence>
<feature type="domain" description="4Fe-4S ferredoxin-type" evidence="4">
    <location>
        <begin position="215"/>
        <end position="247"/>
    </location>
</feature>
<comment type="caution">
    <text evidence="5">The sequence shown here is derived from an EMBL/GenBank/DDBJ whole genome shotgun (WGS) entry which is preliminary data.</text>
</comment>
<evidence type="ECO:0000313" key="6">
    <source>
        <dbReference type="Proteomes" id="UP000177376"/>
    </source>
</evidence>
<evidence type="ECO:0000256" key="3">
    <source>
        <dbReference type="ARBA" id="ARBA00023014"/>
    </source>
</evidence>
<keyword evidence="3" id="KW-0411">Iron-sulfur</keyword>
<dbReference type="InterPro" id="IPR017896">
    <property type="entry name" value="4Fe4S_Fe-S-bd"/>
</dbReference>
<reference evidence="5 6" key="1">
    <citation type="journal article" date="2016" name="Nat. Commun.">
        <title>Thousands of microbial genomes shed light on interconnected biogeochemical processes in an aquifer system.</title>
        <authorList>
            <person name="Anantharaman K."/>
            <person name="Brown C.T."/>
            <person name="Hug L.A."/>
            <person name="Sharon I."/>
            <person name="Castelle C.J."/>
            <person name="Probst A.J."/>
            <person name="Thomas B.C."/>
            <person name="Singh A."/>
            <person name="Wilkins M.J."/>
            <person name="Karaoz U."/>
            <person name="Brodie E.L."/>
            <person name="Williams K.H."/>
            <person name="Hubbard S.S."/>
            <person name="Banfield J.F."/>
        </authorList>
    </citation>
    <scope>NUCLEOTIDE SEQUENCE [LARGE SCALE GENOMIC DNA]</scope>
</reference>
<evidence type="ECO:0000313" key="5">
    <source>
        <dbReference type="EMBL" id="OGY53288.1"/>
    </source>
</evidence>
<sequence length="327" mass="37682">MNDQQLIKLLNKLAESYFLLAPQKLDDNLLPGYEYGIREVKNLEEIDWSGAMPYGSWKEVLLPYHERLFDIQKGRLVETKTKYPPIACLAMNILDLKALTLFEQVFANDLYYQKRRRPMLIVGYSTGLPSDYKKYKVFSHNYEENVLEHVIFDIFVSRQKNGRLKFYSGSEKGQLTLDQAGLTDYNNIEFAGPVAESGPDKTLLSIMAKMEKSANKKIWDELDKRCLACGKCVIACPTCFCFDLEDRDNSAEQSRSRRWGVCFYNDFSLVADGRKELDTVKKKIFFWYYHKLVRIPKQYSLPGCVGCGRCIKACPVGININETIKAL</sequence>
<dbReference type="SUPFAM" id="SSF46548">
    <property type="entry name" value="alpha-helical ferredoxin"/>
    <property type="match status" value="1"/>
</dbReference>
<feature type="domain" description="4Fe-4S ferredoxin-type" evidence="4">
    <location>
        <begin position="293"/>
        <end position="323"/>
    </location>
</feature>
<evidence type="ECO:0000259" key="4">
    <source>
        <dbReference type="PROSITE" id="PS51379"/>
    </source>
</evidence>
<name>A0A1G1YLQ3_9BACT</name>
<keyword evidence="2" id="KW-0408">Iron</keyword>
<dbReference type="AlphaFoldDB" id="A0A1G1YLQ3"/>